<sequence length="190" mass="20836">MIFVYQKIEPVGSANFLPGSNSHHGGPMPKADTRNRRVATSHLPESIGPANCPIAAIAARFEELWREHDRIEDVPKPEDRRDDGRGAEQMLLFSAAETLKDMASYARARSLEGALFQIRLAADCIGDIKANEHTQDERDCLVDQAMRLLFSAIGPVRAIATGPLADVASRYMPAAHDPLLCFDRARGEAA</sequence>
<dbReference type="EMBL" id="JXXE01000300">
    <property type="protein sequence ID" value="KIZ41426.1"/>
    <property type="molecule type" value="Genomic_DNA"/>
</dbReference>
<accession>A0A0D7ELA6</accession>
<protein>
    <submittedName>
        <fullName evidence="1">Uncharacterized protein</fullName>
    </submittedName>
</protein>
<dbReference type="PATRIC" id="fig|1076.23.peg.3208"/>
<dbReference type="Proteomes" id="UP000032515">
    <property type="component" value="Unassembled WGS sequence"/>
</dbReference>
<proteinExistence type="predicted"/>
<organism evidence="1 2">
    <name type="scientific">Rhodopseudomonas palustris</name>
    <dbReference type="NCBI Taxonomy" id="1076"/>
    <lineage>
        <taxon>Bacteria</taxon>
        <taxon>Pseudomonadati</taxon>
        <taxon>Pseudomonadota</taxon>
        <taxon>Alphaproteobacteria</taxon>
        <taxon>Hyphomicrobiales</taxon>
        <taxon>Nitrobacteraceae</taxon>
        <taxon>Rhodopseudomonas</taxon>
    </lineage>
</organism>
<reference evidence="1 2" key="1">
    <citation type="submission" date="2014-11" db="EMBL/GenBank/DDBJ databases">
        <title>Genomics and ecophysiology of heterotrophic nitrogen fixing bacteria isolated from estuarine surface water.</title>
        <authorList>
            <person name="Bentzon-Tilia M."/>
            <person name="Severin I."/>
            <person name="Hansen L.H."/>
            <person name="Riemann L."/>
        </authorList>
    </citation>
    <scope>NUCLEOTIDE SEQUENCE [LARGE SCALE GENOMIC DNA]</scope>
    <source>
        <strain evidence="1 2">BAL398</strain>
    </source>
</reference>
<name>A0A0D7ELA6_RHOPL</name>
<gene>
    <name evidence="1" type="ORF">OO17_15075</name>
</gene>
<dbReference type="AlphaFoldDB" id="A0A0D7ELA6"/>
<comment type="caution">
    <text evidence="1">The sequence shown here is derived from an EMBL/GenBank/DDBJ whole genome shotgun (WGS) entry which is preliminary data.</text>
</comment>
<evidence type="ECO:0000313" key="1">
    <source>
        <dbReference type="EMBL" id="KIZ41426.1"/>
    </source>
</evidence>
<evidence type="ECO:0000313" key="2">
    <source>
        <dbReference type="Proteomes" id="UP000032515"/>
    </source>
</evidence>